<dbReference type="PANTHER" id="PTHR11165">
    <property type="entry name" value="SKP1"/>
    <property type="match status" value="1"/>
</dbReference>
<dbReference type="SUPFAM" id="SSF54695">
    <property type="entry name" value="POZ domain"/>
    <property type="match status" value="1"/>
</dbReference>
<protein>
    <recommendedName>
        <fullName evidence="4">SKP1-like protein</fullName>
    </recommendedName>
</protein>
<evidence type="ECO:0000313" key="7">
    <source>
        <dbReference type="Proteomes" id="UP000504609"/>
    </source>
</evidence>
<dbReference type="InterPro" id="IPR036296">
    <property type="entry name" value="SKP1-like_dim_sf"/>
</dbReference>
<keyword evidence="7" id="KW-1185">Reference proteome</keyword>
<dbReference type="Proteomes" id="UP000504609">
    <property type="component" value="Unplaced"/>
</dbReference>
<proteinExistence type="inferred from homology"/>
<dbReference type="GeneID" id="111458404"/>
<evidence type="ECO:0000256" key="1">
    <source>
        <dbReference type="ARBA" id="ARBA00004906"/>
    </source>
</evidence>
<dbReference type="InterPro" id="IPR011333">
    <property type="entry name" value="SKP1/BTB/POZ_sf"/>
</dbReference>
<evidence type="ECO:0000259" key="6">
    <source>
        <dbReference type="Pfam" id="PF03931"/>
    </source>
</evidence>
<evidence type="ECO:0000256" key="2">
    <source>
        <dbReference type="ARBA" id="ARBA00009993"/>
    </source>
</evidence>
<dbReference type="UniPathway" id="UPA00143"/>
<dbReference type="GO" id="GO:0016567">
    <property type="term" value="P:protein ubiquitination"/>
    <property type="evidence" value="ECO:0007669"/>
    <property type="project" value="UniProtKB-UniRule"/>
</dbReference>
<feature type="domain" description="SKP1 component dimerisation" evidence="5">
    <location>
        <begin position="103"/>
        <end position="148"/>
    </location>
</feature>
<keyword evidence="3 4" id="KW-0833">Ubl conjugation pathway</keyword>
<evidence type="ECO:0000259" key="5">
    <source>
        <dbReference type="Pfam" id="PF01466"/>
    </source>
</evidence>
<name>A0A6J1H051_CUCMO</name>
<accession>A0A6J1H051</accession>
<dbReference type="KEGG" id="cmos:111458404"/>
<dbReference type="RefSeq" id="XP_022956819.1">
    <property type="nucleotide sequence ID" value="XM_023101051.1"/>
</dbReference>
<comment type="subunit">
    <text evidence="4">Part of a SCF (SKP1-cullin-F-box) protein ligase complex.</text>
</comment>
<dbReference type="Gene3D" id="3.30.710.10">
    <property type="entry name" value="Potassium Channel Kv1.1, Chain A"/>
    <property type="match status" value="1"/>
</dbReference>
<dbReference type="SUPFAM" id="SSF81382">
    <property type="entry name" value="Skp1 dimerisation domain-like"/>
    <property type="match status" value="1"/>
</dbReference>
<sequence length="162" mass="18590">MRTFQLKSSDNKIFKVSEEIAIQSAVIKSFLEDFGSDSDEIVIPLPNVSGRILEIVIEWIVKHADDELTKEEVQDWENKFMNDLNMEVTTELVMAANYLEVIGLLHRTCQSIADQISGKSPEEIRRILNITNDFTPEEEAEIREQNGWDLNPSTTDDEMFPI</sequence>
<comment type="pathway">
    <text evidence="1 4">Protein modification; protein ubiquitination.</text>
</comment>
<feature type="domain" description="SKP1 component POZ" evidence="6">
    <location>
        <begin position="4"/>
        <end position="64"/>
    </location>
</feature>
<dbReference type="FunFam" id="3.30.710.10:FF:000026">
    <property type="entry name" value="E3 ubiquitin ligase complex SCF subunit"/>
    <property type="match status" value="1"/>
</dbReference>
<organism evidence="7 8">
    <name type="scientific">Cucurbita moschata</name>
    <name type="common">Winter crookneck squash</name>
    <name type="synonym">Cucurbita pepo var. moschata</name>
    <dbReference type="NCBI Taxonomy" id="3662"/>
    <lineage>
        <taxon>Eukaryota</taxon>
        <taxon>Viridiplantae</taxon>
        <taxon>Streptophyta</taxon>
        <taxon>Embryophyta</taxon>
        <taxon>Tracheophyta</taxon>
        <taxon>Spermatophyta</taxon>
        <taxon>Magnoliopsida</taxon>
        <taxon>eudicotyledons</taxon>
        <taxon>Gunneridae</taxon>
        <taxon>Pentapetalae</taxon>
        <taxon>rosids</taxon>
        <taxon>fabids</taxon>
        <taxon>Cucurbitales</taxon>
        <taxon>Cucurbitaceae</taxon>
        <taxon>Cucurbiteae</taxon>
        <taxon>Cucurbita</taxon>
    </lineage>
</organism>
<comment type="function">
    <text evidence="4">Involved in ubiquitination and subsequent proteasomal degradation of target proteins. Together with CUL1, RBX1 and a F-box protein, it forms a SCF E3 ubiquitin ligase complex. The functional specificity of this complex depends on the type of F-box protein. In the SCF complex, it serves as an adapter that links the F-box protein to CUL1.</text>
</comment>
<dbReference type="GO" id="GO:0006511">
    <property type="term" value="P:ubiquitin-dependent protein catabolic process"/>
    <property type="evidence" value="ECO:0007669"/>
    <property type="project" value="InterPro"/>
</dbReference>
<reference evidence="8" key="1">
    <citation type="submission" date="2025-08" db="UniProtKB">
        <authorList>
            <consortium name="RefSeq"/>
        </authorList>
    </citation>
    <scope>IDENTIFICATION</scope>
    <source>
        <tissue evidence="8">Young leaves</tissue>
    </source>
</reference>
<dbReference type="InterPro" id="IPR016072">
    <property type="entry name" value="Skp1_comp_dimer"/>
</dbReference>
<dbReference type="PIRSF" id="PIRSF028729">
    <property type="entry name" value="E3_ubiquit_lig_SCF_Skp"/>
    <property type="match status" value="1"/>
</dbReference>
<evidence type="ECO:0000256" key="3">
    <source>
        <dbReference type="ARBA" id="ARBA00022786"/>
    </source>
</evidence>
<dbReference type="SMART" id="SM00512">
    <property type="entry name" value="Skp1"/>
    <property type="match status" value="1"/>
</dbReference>
<dbReference type="InterPro" id="IPR001232">
    <property type="entry name" value="SKP1-like"/>
</dbReference>
<evidence type="ECO:0000256" key="4">
    <source>
        <dbReference type="PIRNR" id="PIRNR028729"/>
    </source>
</evidence>
<dbReference type="InterPro" id="IPR016897">
    <property type="entry name" value="SKP1"/>
</dbReference>
<dbReference type="Pfam" id="PF01466">
    <property type="entry name" value="Skp1"/>
    <property type="match status" value="1"/>
</dbReference>
<dbReference type="GO" id="GO:0009867">
    <property type="term" value="P:jasmonic acid mediated signaling pathway"/>
    <property type="evidence" value="ECO:0007669"/>
    <property type="project" value="UniProtKB-ARBA"/>
</dbReference>
<dbReference type="Pfam" id="PF03931">
    <property type="entry name" value="Skp1_POZ"/>
    <property type="match status" value="1"/>
</dbReference>
<gene>
    <name evidence="8" type="primary">LOC111458404</name>
</gene>
<dbReference type="AlphaFoldDB" id="A0A6J1H051"/>
<dbReference type="CDD" id="cd18322">
    <property type="entry name" value="BTB_POZ_SKP1"/>
    <property type="match status" value="1"/>
</dbReference>
<dbReference type="InterPro" id="IPR016073">
    <property type="entry name" value="Skp1_comp_POZ"/>
</dbReference>
<comment type="similarity">
    <text evidence="2 4">Belongs to the SKP1 family.</text>
</comment>
<evidence type="ECO:0000313" key="8">
    <source>
        <dbReference type="RefSeq" id="XP_022956819.1"/>
    </source>
</evidence>